<evidence type="ECO:0000256" key="6">
    <source>
        <dbReference type="SAM" id="SignalP"/>
    </source>
</evidence>
<evidence type="ECO:0000313" key="9">
    <source>
        <dbReference type="Proteomes" id="UP000314982"/>
    </source>
</evidence>
<feature type="compositionally biased region" description="Basic and acidic residues" evidence="5">
    <location>
        <begin position="624"/>
        <end position="636"/>
    </location>
</feature>
<sequence length="788" mass="86605">MSSCCVLATSLLLADLFIHSNDESSYTIVAYCRSLQITHSIDLWLTHSLLTHAEIRAPARAVFPLRTTEMAFAPFSRRQWASQSLRVTATELSIVGTRGKNNAIAERFSKYQLAAEEANLERKKAAAEPSPQTPCSCNLSVLKKRWEQPVQSATPCAPLPHTRRFLPSDPNAKHQIQPQATRAQPPLSSDPNTSPTAVEDQAGPAMERRRQQSDPERQEGGAAEVPCVPSEKPDIPLNNLKMMFEKGENLQNKVSREPVRIGGTGGITDNMDQLLGDAASIESMPLRDRMAMYQAAVSKTEVLSSSVSSDQLDSELCSKQKENVPPGSVDMGPYSEPNSRKASSTESNAGSSTSSVSSTQKEQAQPKTSKSFCLPARESCVSCQKTVYPLERLVANQKVYHNTCFRCSHCNTKLSLGTYASLHSHVYCKPHFCQLFKAKGNYDEGFGLRPHKELWETKGESGAGEEHRTEPTIKATSFSKDKLKKCASTGTLLFSPAVEEFPLAKVNVVTASMETRAQSSAERDKPVETRRLKIFWPPRTEGDGEGGNIGASPTSDGSSAGKQSRVKWPPEDDSTFSDQSPESTERSTLGRSASLKERIRPFSLAIASHAPAPAASQTANPVPLERRSSFEDREPELACSPEEQGTEDQEQPNNLSPDYHTPSDDSYVDIHTSPEDEGMEGRVAHLKDHHELLEANDEQGAKNDGEEEEEEMEGEEGAGKEREGLPSQNCQTASSEIAAPPLSPETEPRSKTNRTSQDVGFWNGEEAVSVEELIKRNRYYEEDEDEED</sequence>
<dbReference type="SMART" id="SM00132">
    <property type="entry name" value="LIM"/>
    <property type="match status" value="1"/>
</dbReference>
<dbReference type="InterPro" id="IPR028740">
    <property type="entry name" value="EPLIN_Lim_dom"/>
</dbReference>
<feature type="region of interest" description="Disordered" evidence="5">
    <location>
        <begin position="515"/>
        <end position="788"/>
    </location>
</feature>
<keyword evidence="3 4" id="KW-0440">LIM domain</keyword>
<protein>
    <submittedName>
        <fullName evidence="8">LIM domain and actin binding 1a</fullName>
    </submittedName>
</protein>
<dbReference type="SUPFAM" id="SSF57716">
    <property type="entry name" value="Glucocorticoid receptor-like (DNA-binding domain)"/>
    <property type="match status" value="2"/>
</dbReference>
<feature type="compositionally biased region" description="Basic and acidic residues" evidence="5">
    <location>
        <begin position="206"/>
        <end position="219"/>
    </location>
</feature>
<feature type="compositionally biased region" description="Low complexity" evidence="5">
    <location>
        <begin position="344"/>
        <end position="359"/>
    </location>
</feature>
<feature type="compositionally biased region" description="Polar residues" evidence="5">
    <location>
        <begin position="726"/>
        <end position="735"/>
    </location>
</feature>
<keyword evidence="6" id="KW-0732">Signal</keyword>
<feature type="domain" description="LIM zinc-binding" evidence="7">
    <location>
        <begin position="378"/>
        <end position="438"/>
    </location>
</feature>
<feature type="compositionally biased region" description="Basic and acidic residues" evidence="5">
    <location>
        <begin position="679"/>
        <end position="704"/>
    </location>
</feature>
<reference evidence="8" key="3">
    <citation type="submission" date="2025-09" db="UniProtKB">
        <authorList>
            <consortium name="Ensembl"/>
        </authorList>
    </citation>
    <scope>IDENTIFICATION</scope>
</reference>
<feature type="compositionally biased region" description="Basic and acidic residues" evidence="5">
    <location>
        <begin position="521"/>
        <end position="531"/>
    </location>
</feature>
<dbReference type="STRING" id="62062.ENSHHUP00000003769"/>
<feature type="region of interest" description="Disordered" evidence="5">
    <location>
        <begin position="152"/>
        <end position="236"/>
    </location>
</feature>
<organism evidence="8 9">
    <name type="scientific">Hucho hucho</name>
    <name type="common">huchen</name>
    <dbReference type="NCBI Taxonomy" id="62062"/>
    <lineage>
        <taxon>Eukaryota</taxon>
        <taxon>Metazoa</taxon>
        <taxon>Chordata</taxon>
        <taxon>Craniata</taxon>
        <taxon>Vertebrata</taxon>
        <taxon>Euteleostomi</taxon>
        <taxon>Actinopterygii</taxon>
        <taxon>Neopterygii</taxon>
        <taxon>Teleostei</taxon>
        <taxon>Protacanthopterygii</taxon>
        <taxon>Salmoniformes</taxon>
        <taxon>Salmonidae</taxon>
        <taxon>Salmoninae</taxon>
        <taxon>Hucho</taxon>
    </lineage>
</organism>
<reference evidence="8" key="2">
    <citation type="submission" date="2025-08" db="UniProtKB">
        <authorList>
            <consortium name="Ensembl"/>
        </authorList>
    </citation>
    <scope>IDENTIFICATION</scope>
</reference>
<dbReference type="GO" id="GO:0046872">
    <property type="term" value="F:metal ion binding"/>
    <property type="evidence" value="ECO:0007669"/>
    <property type="project" value="UniProtKB-KW"/>
</dbReference>
<dbReference type="AlphaFoldDB" id="A0A4W5JVG8"/>
<evidence type="ECO:0000256" key="5">
    <source>
        <dbReference type="SAM" id="MobiDB-lite"/>
    </source>
</evidence>
<evidence type="ECO:0000313" key="8">
    <source>
        <dbReference type="Ensembl" id="ENSHHUP00000003769.1"/>
    </source>
</evidence>
<feature type="compositionally biased region" description="Polar residues" evidence="5">
    <location>
        <begin position="576"/>
        <end position="591"/>
    </location>
</feature>
<feature type="compositionally biased region" description="Polar residues" evidence="5">
    <location>
        <begin position="551"/>
        <end position="562"/>
    </location>
</feature>
<evidence type="ECO:0000259" key="7">
    <source>
        <dbReference type="PROSITE" id="PS50023"/>
    </source>
</evidence>
<dbReference type="Proteomes" id="UP000314982">
    <property type="component" value="Unassembled WGS sequence"/>
</dbReference>
<name>A0A4W5JVG8_9TELE</name>
<dbReference type="PROSITE" id="PS00478">
    <property type="entry name" value="LIM_DOMAIN_1"/>
    <property type="match status" value="1"/>
</dbReference>
<dbReference type="GeneTree" id="ENSGT00940000158313"/>
<feature type="compositionally biased region" description="Polar residues" evidence="5">
    <location>
        <begin position="174"/>
        <end position="196"/>
    </location>
</feature>
<dbReference type="PROSITE" id="PS50023">
    <property type="entry name" value="LIM_DOMAIN_2"/>
    <property type="match status" value="1"/>
</dbReference>
<dbReference type="InterPro" id="IPR001781">
    <property type="entry name" value="Znf_LIM"/>
</dbReference>
<evidence type="ECO:0000256" key="1">
    <source>
        <dbReference type="ARBA" id="ARBA00022723"/>
    </source>
</evidence>
<feature type="compositionally biased region" description="Low complexity" evidence="5">
    <location>
        <begin position="603"/>
        <end position="621"/>
    </location>
</feature>
<proteinExistence type="predicted"/>
<keyword evidence="1 4" id="KW-0479">Metal-binding</keyword>
<evidence type="ECO:0000256" key="4">
    <source>
        <dbReference type="PROSITE-ProRule" id="PRU00125"/>
    </source>
</evidence>
<dbReference type="CDD" id="cd09485">
    <property type="entry name" value="LIM_Eplin_alpha_beta"/>
    <property type="match status" value="1"/>
</dbReference>
<evidence type="ECO:0000256" key="2">
    <source>
        <dbReference type="ARBA" id="ARBA00022833"/>
    </source>
</evidence>
<dbReference type="Gene3D" id="2.10.110.10">
    <property type="entry name" value="Cysteine Rich Protein"/>
    <property type="match status" value="1"/>
</dbReference>
<keyword evidence="9" id="KW-1185">Reference proteome</keyword>
<evidence type="ECO:0000256" key="3">
    <source>
        <dbReference type="ARBA" id="ARBA00023038"/>
    </source>
</evidence>
<accession>A0A4W5JVG8</accession>
<reference evidence="9" key="1">
    <citation type="submission" date="2018-06" db="EMBL/GenBank/DDBJ databases">
        <title>Genome assembly of Danube salmon.</title>
        <authorList>
            <person name="Macqueen D.J."/>
            <person name="Gundappa M.K."/>
        </authorList>
    </citation>
    <scope>NUCLEOTIDE SEQUENCE [LARGE SCALE GENOMIC DNA]</scope>
</reference>
<dbReference type="FunFam" id="2.10.110.10:FF:000002">
    <property type="entry name" value="LIM domain and actin-binding 1"/>
    <property type="match status" value="1"/>
</dbReference>
<feature type="compositionally biased region" description="Acidic residues" evidence="5">
    <location>
        <begin position="705"/>
        <end position="716"/>
    </location>
</feature>
<dbReference type="Ensembl" id="ENSHHUT00000003897.1">
    <property type="protein sequence ID" value="ENSHHUP00000003769.1"/>
    <property type="gene ID" value="ENSHHUG00000002367.1"/>
</dbReference>
<feature type="signal peptide" evidence="6">
    <location>
        <begin position="1"/>
        <end position="20"/>
    </location>
</feature>
<dbReference type="PANTHER" id="PTHR24206">
    <property type="entry name" value="OS06G0237300 PROTEIN"/>
    <property type="match status" value="1"/>
</dbReference>
<keyword evidence="2 4" id="KW-0862">Zinc</keyword>
<feature type="chain" id="PRO_5021188483" evidence="6">
    <location>
        <begin position="21"/>
        <end position="788"/>
    </location>
</feature>
<feature type="region of interest" description="Disordered" evidence="5">
    <location>
        <begin position="308"/>
        <end position="363"/>
    </location>
</feature>
<dbReference type="Pfam" id="PF00412">
    <property type="entry name" value="LIM"/>
    <property type="match status" value="1"/>
</dbReference>